<organism evidence="5 6">
    <name type="scientific">Paecilomyces lecythidis</name>
    <dbReference type="NCBI Taxonomy" id="3004212"/>
    <lineage>
        <taxon>Eukaryota</taxon>
        <taxon>Fungi</taxon>
        <taxon>Dikarya</taxon>
        <taxon>Ascomycota</taxon>
        <taxon>Pezizomycotina</taxon>
        <taxon>Eurotiomycetes</taxon>
        <taxon>Eurotiomycetidae</taxon>
        <taxon>Eurotiales</taxon>
        <taxon>Thermoascaceae</taxon>
        <taxon>Paecilomyces</taxon>
    </lineage>
</organism>
<dbReference type="InterPro" id="IPR036396">
    <property type="entry name" value="Cyt_P450_sf"/>
</dbReference>
<dbReference type="PANTHER" id="PTHR24305">
    <property type="entry name" value="CYTOCHROME P450"/>
    <property type="match status" value="1"/>
</dbReference>
<evidence type="ECO:0000256" key="2">
    <source>
        <dbReference type="ARBA" id="ARBA00010617"/>
    </source>
</evidence>
<evidence type="ECO:0000256" key="1">
    <source>
        <dbReference type="ARBA" id="ARBA00001971"/>
    </source>
</evidence>
<evidence type="ECO:0000313" key="6">
    <source>
        <dbReference type="Proteomes" id="UP001583193"/>
    </source>
</evidence>
<evidence type="ECO:0000256" key="4">
    <source>
        <dbReference type="ARBA" id="ARBA00023004"/>
    </source>
</evidence>
<proteinExistence type="inferred from homology"/>
<keyword evidence="3" id="KW-0479">Metal-binding</keyword>
<dbReference type="InterPro" id="IPR050121">
    <property type="entry name" value="Cytochrome_P450_monoxygenase"/>
</dbReference>
<gene>
    <name evidence="5" type="ORF">Plec18167_007259</name>
</gene>
<comment type="cofactor">
    <cofactor evidence="1">
        <name>heme</name>
        <dbReference type="ChEBI" id="CHEBI:30413"/>
    </cofactor>
</comment>
<name>A0ABR3X5J4_9EURO</name>
<dbReference type="InterPro" id="IPR001128">
    <property type="entry name" value="Cyt_P450"/>
</dbReference>
<evidence type="ECO:0000313" key="5">
    <source>
        <dbReference type="EMBL" id="KAL1870952.1"/>
    </source>
</evidence>
<dbReference type="Proteomes" id="UP001583193">
    <property type="component" value="Unassembled WGS sequence"/>
</dbReference>
<keyword evidence="4" id="KW-0408">Iron</keyword>
<dbReference type="Pfam" id="PF00067">
    <property type="entry name" value="p450"/>
    <property type="match status" value="1"/>
</dbReference>
<protein>
    <recommendedName>
        <fullName evidence="7">Cytochrome P450</fullName>
    </recommendedName>
</protein>
<dbReference type="Gene3D" id="1.10.630.10">
    <property type="entry name" value="Cytochrome P450"/>
    <property type="match status" value="1"/>
</dbReference>
<keyword evidence="6" id="KW-1185">Reference proteome</keyword>
<sequence length="578" mass="64808">MFKLILSETVVAFVLLTLAALTIYYVWARIVDSKPLSGIPSVTVWSSAGFNVLPKTAPTAPESEQIMGWLERKCIELDTPILQIRTGLPGKPNLVVADSVETQRILSNRLHEFDRTRFLAASFLALMPYNHMTMPTNDEWRANRRLIAETMSPRFLNHHAAHYMHKSTLEYIDLLLEKEKKSAGRPFEVLADTFGVMLDGIVGSTFGTDSGAVKRQLEFIKDFDGVVPIDDSRGFANLPRTPDPPLLDALILLMWSLHIPTHPLGGPFFHKIAMRFVPRYRDALALVRSYLDNSIKKAEKKRQSLSEKGELESPTGVDLIVKREIELAKSQDRTPDLHGGLLRDELFGILFGYDVLAIMAIWGMKILTAYQDIQQRLRAEVKSTFPEAATAGTVPSAEDIATTSTPYLDAVYEEMLRCVGSTPALVRTTTQDVNLMNHHIPKGTTVFLLTRGRSYTHRSTDDPNVGEKGTSDASRDVWTGNWSSEGLSRFDPERWLTLDSDGRKRFNARAGPRHMLGTGVRACFGQKQATSVMRIFFTLVVWKLELRPIPADLGRFERADAAFVYRAKEVYLSPQAVA</sequence>
<dbReference type="SUPFAM" id="SSF48264">
    <property type="entry name" value="Cytochrome P450"/>
    <property type="match status" value="1"/>
</dbReference>
<comment type="similarity">
    <text evidence="2">Belongs to the cytochrome P450 family.</text>
</comment>
<comment type="caution">
    <text evidence="5">The sequence shown here is derived from an EMBL/GenBank/DDBJ whole genome shotgun (WGS) entry which is preliminary data.</text>
</comment>
<evidence type="ECO:0008006" key="7">
    <source>
        <dbReference type="Google" id="ProtNLM"/>
    </source>
</evidence>
<evidence type="ECO:0000256" key="3">
    <source>
        <dbReference type="ARBA" id="ARBA00022723"/>
    </source>
</evidence>
<reference evidence="5 6" key="1">
    <citation type="journal article" date="2024" name="IMA Fungus">
        <title>IMA Genome - F19 : A genome assembly and annotation guide to empower mycologists, including annotated draft genome sequences of Ceratocystis pirilliformis, Diaporthe australafricana, Fusarium ophioides, Paecilomyces lecythidis, and Sporothrix stenoceras.</title>
        <authorList>
            <person name="Aylward J."/>
            <person name="Wilson A.M."/>
            <person name="Visagie C.M."/>
            <person name="Spraker J."/>
            <person name="Barnes I."/>
            <person name="Buitendag C."/>
            <person name="Ceriani C."/>
            <person name="Del Mar Angel L."/>
            <person name="du Plessis D."/>
            <person name="Fuchs T."/>
            <person name="Gasser K."/>
            <person name="Kramer D."/>
            <person name="Li W."/>
            <person name="Munsamy K."/>
            <person name="Piso A."/>
            <person name="Price J.L."/>
            <person name="Sonnekus B."/>
            <person name="Thomas C."/>
            <person name="van der Nest A."/>
            <person name="van Dijk A."/>
            <person name="van Heerden A."/>
            <person name="van Vuuren N."/>
            <person name="Yilmaz N."/>
            <person name="Duong T.A."/>
            <person name="van der Merwe N.A."/>
            <person name="Wingfield M.J."/>
            <person name="Wingfield B.D."/>
        </authorList>
    </citation>
    <scope>NUCLEOTIDE SEQUENCE [LARGE SCALE GENOMIC DNA]</scope>
    <source>
        <strain evidence="5 6">CMW 18167</strain>
    </source>
</reference>
<dbReference type="EMBL" id="JAVDPF010000029">
    <property type="protein sequence ID" value="KAL1870952.1"/>
    <property type="molecule type" value="Genomic_DNA"/>
</dbReference>
<dbReference type="PANTHER" id="PTHR24305:SF232">
    <property type="entry name" value="P450, PUTATIVE (EUROFUNG)-RELATED"/>
    <property type="match status" value="1"/>
</dbReference>
<accession>A0ABR3X5J4</accession>